<dbReference type="InterPro" id="IPR013818">
    <property type="entry name" value="Lipase"/>
</dbReference>
<organism evidence="13 14">
    <name type="scientific">Lasius platythorax</name>
    <dbReference type="NCBI Taxonomy" id="488582"/>
    <lineage>
        <taxon>Eukaryota</taxon>
        <taxon>Metazoa</taxon>
        <taxon>Ecdysozoa</taxon>
        <taxon>Arthropoda</taxon>
        <taxon>Hexapoda</taxon>
        <taxon>Insecta</taxon>
        <taxon>Pterygota</taxon>
        <taxon>Neoptera</taxon>
        <taxon>Endopterygota</taxon>
        <taxon>Hymenoptera</taxon>
        <taxon>Apocrita</taxon>
        <taxon>Aculeata</taxon>
        <taxon>Formicoidea</taxon>
        <taxon>Formicidae</taxon>
        <taxon>Formicinae</taxon>
        <taxon>Lasius</taxon>
        <taxon>Lasius</taxon>
    </lineage>
</organism>
<evidence type="ECO:0000256" key="10">
    <source>
        <dbReference type="RuleBase" id="RU004262"/>
    </source>
</evidence>
<dbReference type="CDD" id="cd00707">
    <property type="entry name" value="Pancreat_lipase_like"/>
    <property type="match status" value="1"/>
</dbReference>
<keyword evidence="5" id="KW-0964">Secreted</keyword>
<name>A0AAV2NNT0_9HYME</name>
<keyword evidence="6" id="KW-0378">Hydrolase</keyword>
<evidence type="ECO:0000313" key="14">
    <source>
        <dbReference type="Proteomes" id="UP001497644"/>
    </source>
</evidence>
<evidence type="ECO:0000256" key="3">
    <source>
        <dbReference type="ARBA" id="ARBA00010701"/>
    </source>
</evidence>
<comment type="subcellular location">
    <subcellularLocation>
        <location evidence="2">Secreted</location>
    </subcellularLocation>
</comment>
<keyword evidence="7" id="KW-1015">Disulfide bond</keyword>
<feature type="domain" description="Lipase" evidence="12">
    <location>
        <begin position="92"/>
        <end position="434"/>
    </location>
</feature>
<keyword evidence="14" id="KW-1185">Reference proteome</keyword>
<evidence type="ECO:0000256" key="11">
    <source>
        <dbReference type="SAM" id="SignalP"/>
    </source>
</evidence>
<evidence type="ECO:0000256" key="9">
    <source>
        <dbReference type="PIRSR" id="PIRSR000865-2"/>
    </source>
</evidence>
<evidence type="ECO:0000256" key="6">
    <source>
        <dbReference type="ARBA" id="ARBA00022801"/>
    </source>
</evidence>
<dbReference type="SUPFAM" id="SSF53474">
    <property type="entry name" value="alpha/beta-Hydrolases"/>
    <property type="match status" value="1"/>
</dbReference>
<evidence type="ECO:0000256" key="5">
    <source>
        <dbReference type="ARBA" id="ARBA00022525"/>
    </source>
</evidence>
<keyword evidence="9" id="KW-0479">Metal-binding</keyword>
<dbReference type="EC" id="3.1.1.32" evidence="4"/>
<dbReference type="GO" id="GO:0016042">
    <property type="term" value="P:lipid catabolic process"/>
    <property type="evidence" value="ECO:0007669"/>
    <property type="project" value="TreeGrafter"/>
</dbReference>
<feature type="active site" description="Charge relay system" evidence="8">
    <location>
        <position position="277"/>
    </location>
</feature>
<dbReference type="EMBL" id="OZ034826">
    <property type="protein sequence ID" value="CAL1681434.1"/>
    <property type="molecule type" value="Genomic_DNA"/>
</dbReference>
<evidence type="ECO:0000256" key="2">
    <source>
        <dbReference type="ARBA" id="ARBA00004613"/>
    </source>
</evidence>
<dbReference type="InterPro" id="IPR000734">
    <property type="entry name" value="TAG_lipase"/>
</dbReference>
<feature type="chain" id="PRO_5043640484" description="phospholipase A1" evidence="11">
    <location>
        <begin position="24"/>
        <end position="455"/>
    </location>
</feature>
<dbReference type="GO" id="GO:0005615">
    <property type="term" value="C:extracellular space"/>
    <property type="evidence" value="ECO:0007669"/>
    <property type="project" value="TreeGrafter"/>
</dbReference>
<dbReference type="Pfam" id="PF00151">
    <property type="entry name" value="Lipase"/>
    <property type="match status" value="1"/>
</dbReference>
<feature type="signal peptide" evidence="11">
    <location>
        <begin position="1"/>
        <end position="23"/>
    </location>
</feature>
<evidence type="ECO:0000256" key="4">
    <source>
        <dbReference type="ARBA" id="ARBA00013179"/>
    </source>
</evidence>
<dbReference type="PRINTS" id="PR00821">
    <property type="entry name" value="TAGLIPASE"/>
</dbReference>
<protein>
    <recommendedName>
        <fullName evidence="4">phospholipase A1</fullName>
        <ecNumber evidence="4">3.1.1.32</ecNumber>
    </recommendedName>
</protein>
<dbReference type="Proteomes" id="UP001497644">
    <property type="component" value="Chromosome 3"/>
</dbReference>
<dbReference type="Gene3D" id="3.40.50.1820">
    <property type="entry name" value="alpha/beta hydrolase"/>
    <property type="match status" value="1"/>
</dbReference>
<evidence type="ECO:0000256" key="1">
    <source>
        <dbReference type="ARBA" id="ARBA00000111"/>
    </source>
</evidence>
<comment type="catalytic activity">
    <reaction evidence="1">
        <text>a 1,2-diacyl-sn-glycero-3-phosphocholine + H2O = a 2-acyl-sn-glycero-3-phosphocholine + a fatty acid + H(+)</text>
        <dbReference type="Rhea" id="RHEA:18689"/>
        <dbReference type="ChEBI" id="CHEBI:15377"/>
        <dbReference type="ChEBI" id="CHEBI:15378"/>
        <dbReference type="ChEBI" id="CHEBI:28868"/>
        <dbReference type="ChEBI" id="CHEBI:57643"/>
        <dbReference type="ChEBI" id="CHEBI:57875"/>
        <dbReference type="EC" id="3.1.1.32"/>
    </reaction>
</comment>
<dbReference type="PANTHER" id="PTHR11610">
    <property type="entry name" value="LIPASE"/>
    <property type="match status" value="1"/>
</dbReference>
<dbReference type="InterPro" id="IPR033906">
    <property type="entry name" value="Lipase_N"/>
</dbReference>
<reference evidence="13" key="1">
    <citation type="submission" date="2024-04" db="EMBL/GenBank/DDBJ databases">
        <authorList>
            <consortium name="Molecular Ecology Group"/>
        </authorList>
    </citation>
    <scope>NUCLEOTIDE SEQUENCE</scope>
</reference>
<evidence type="ECO:0000313" key="13">
    <source>
        <dbReference type="EMBL" id="CAL1681434.1"/>
    </source>
</evidence>
<keyword evidence="9" id="KW-0106">Calcium</keyword>
<evidence type="ECO:0000259" key="12">
    <source>
        <dbReference type="Pfam" id="PF00151"/>
    </source>
</evidence>
<feature type="active site" description="Nucleophile" evidence="8">
    <location>
        <position position="248"/>
    </location>
</feature>
<dbReference type="InterPro" id="IPR029058">
    <property type="entry name" value="AB_hydrolase_fold"/>
</dbReference>
<feature type="active site" description="Charge relay system" evidence="8">
    <location>
        <position position="362"/>
    </location>
</feature>
<proteinExistence type="inferred from homology"/>
<comment type="similarity">
    <text evidence="3 10">Belongs to the AB hydrolase superfamily. Lipase family.</text>
</comment>
<keyword evidence="11" id="KW-0732">Signal</keyword>
<sequence>MMRSIVLVFAVLWQFSSIRECSCLWQLHTTNVTRPLQDALNRTTHVAKGIARAPGLLFNETTLTNFTYTVHVGANFSEFEVEEFEPDNSTRVAQVDCFGLGKTVATALEWFFRSKPNGSYALDVRFFLSSRKQPRRVQVVLGEQFGLEWTDFRIERRTVMIVHGFLSHGEETWIRDMEKALLEWADVNVVVIDWSAGGNTWNYYKAAVNTRIAGYRISQFIEHVTNATISNEGPDASNWGPLHLIGHSLGAHICGMAAKELKGRRSRWTVRRITGLDPAQPCFRNADASVHLHKNDAPFVDVIHTNGKLLSSLGLGLPEVIGHVDFYPNGGKTQPGCARTESSYFDYLPIPTTAIQRAICSHGRSYVYLTESLTSAAARNCSFWAHNWDLTYRHLSRIIAEPCDTNVCTEMGIRAELYDQRGTFFVATSSTPPFCANSTDINEEVERQLRRDHLR</sequence>
<dbReference type="GO" id="GO:0008970">
    <property type="term" value="F:phospholipase A1 activity"/>
    <property type="evidence" value="ECO:0007669"/>
    <property type="project" value="UniProtKB-EC"/>
</dbReference>
<accession>A0AAV2NNT0</accession>
<dbReference type="GO" id="GO:0046872">
    <property type="term" value="F:metal ion binding"/>
    <property type="evidence" value="ECO:0007669"/>
    <property type="project" value="UniProtKB-KW"/>
</dbReference>
<evidence type="ECO:0000256" key="8">
    <source>
        <dbReference type="PIRSR" id="PIRSR000865-1"/>
    </source>
</evidence>
<gene>
    <name evidence="13" type="ORF">LPLAT_LOCUS7463</name>
</gene>
<feature type="binding site" evidence="9">
    <location>
        <position position="296"/>
    </location>
    <ligand>
        <name>Ca(2+)</name>
        <dbReference type="ChEBI" id="CHEBI:29108"/>
    </ligand>
</feature>
<dbReference type="AlphaFoldDB" id="A0AAV2NNT0"/>
<evidence type="ECO:0000256" key="7">
    <source>
        <dbReference type="ARBA" id="ARBA00023157"/>
    </source>
</evidence>